<name>A0A2T3KMB1_9GAMM</name>
<evidence type="ECO:0000313" key="2">
    <source>
        <dbReference type="EMBL" id="PSV00939.1"/>
    </source>
</evidence>
<keyword evidence="1" id="KW-0472">Membrane</keyword>
<protein>
    <submittedName>
        <fullName evidence="2">Uncharacterized protein</fullName>
    </submittedName>
</protein>
<keyword evidence="1" id="KW-0812">Transmembrane</keyword>
<accession>A0A2T3KMB1</accession>
<comment type="caution">
    <text evidence="2">The sequence shown here is derived from an EMBL/GenBank/DDBJ whole genome shotgun (WGS) entry which is preliminary data.</text>
</comment>
<keyword evidence="1" id="KW-1133">Transmembrane helix</keyword>
<feature type="transmembrane region" description="Helical" evidence="1">
    <location>
        <begin position="7"/>
        <end position="25"/>
    </location>
</feature>
<gene>
    <name evidence="2" type="ORF">C9J27_02635</name>
</gene>
<sequence length="155" mass="16982">MGKIRFLTLTCPSAIFIIYASYFARDLHLMMGHEQQLSIAFSTGVMLLLLSLNLLVVRIMAVSKLKWMPHTNVSNAKDKLYLFYVMAIAPQGIVASVMLLGTLVISQNMGGASAGVSFIASASLGLVGYFSMRMLRSYHESGLIVVEDEIKKSLS</sequence>
<dbReference type="Proteomes" id="UP000241426">
    <property type="component" value="Unassembled WGS sequence"/>
</dbReference>
<dbReference type="RefSeq" id="WP_107288666.1">
    <property type="nucleotide sequence ID" value="NZ_PYNF01000002.1"/>
</dbReference>
<organism evidence="2 3">
    <name type="scientific">Photobacterium kishitanii</name>
    <dbReference type="NCBI Taxonomy" id="318456"/>
    <lineage>
        <taxon>Bacteria</taxon>
        <taxon>Pseudomonadati</taxon>
        <taxon>Pseudomonadota</taxon>
        <taxon>Gammaproteobacteria</taxon>
        <taxon>Vibrionales</taxon>
        <taxon>Vibrionaceae</taxon>
        <taxon>Photobacterium</taxon>
    </lineage>
</organism>
<dbReference type="AlphaFoldDB" id="A0A2T3KMB1"/>
<feature type="transmembrane region" description="Helical" evidence="1">
    <location>
        <begin position="81"/>
        <end position="105"/>
    </location>
</feature>
<dbReference type="EMBL" id="PYNF01000002">
    <property type="protein sequence ID" value="PSV00939.1"/>
    <property type="molecule type" value="Genomic_DNA"/>
</dbReference>
<evidence type="ECO:0000313" key="3">
    <source>
        <dbReference type="Proteomes" id="UP000241426"/>
    </source>
</evidence>
<feature type="transmembrane region" description="Helical" evidence="1">
    <location>
        <begin position="37"/>
        <end position="60"/>
    </location>
</feature>
<feature type="transmembrane region" description="Helical" evidence="1">
    <location>
        <begin position="111"/>
        <end position="130"/>
    </location>
</feature>
<proteinExistence type="predicted"/>
<evidence type="ECO:0000256" key="1">
    <source>
        <dbReference type="SAM" id="Phobius"/>
    </source>
</evidence>
<reference evidence="2 3" key="1">
    <citation type="submission" date="2018-01" db="EMBL/GenBank/DDBJ databases">
        <title>Whole genome sequencing of Histamine producing bacteria.</title>
        <authorList>
            <person name="Butler K."/>
        </authorList>
    </citation>
    <scope>NUCLEOTIDE SEQUENCE [LARGE SCALE GENOMIC DNA]</scope>
    <source>
        <strain evidence="2 3">FS-7.2</strain>
    </source>
</reference>